<dbReference type="EMBL" id="MCFI01000010">
    <property type="protein sequence ID" value="ORY82081.1"/>
    <property type="molecule type" value="Genomic_DNA"/>
</dbReference>
<dbReference type="GeneID" id="63784393"/>
<dbReference type="STRING" id="56484.A0A1Y2FDT3"/>
<dbReference type="InterPro" id="IPR045851">
    <property type="entry name" value="AMP-bd_C_sf"/>
</dbReference>
<sequence>MVFYPQIIKDCGPIPNDVIIPEWIFAARRQDGAKVAFIDSVTDEHRTWVDVQKRCRLLARGLAKQFNIDVTSSEATIFGIITPNNIEVPIAVWGAQLAGGTVTGMNPAYTPSEIKYQSEVTQLTACYTCKDMLDVVKAGCPKNVKIILLDGVAEGCLNINQLIKLGESSPEIPRIVLKPGENRKRLAFLSFSSGTTGKPKGVKISHYNVIANSIQNREFYFQGKPKQELATSLALIPLFHIYGLVVIMHTEILVGNTVCMVPKFDLNNFLDCTEKYKISIMFLVPPLVVRLTKDPEVAKRGKPLKDVKMIFCGAAPLSAQLQGELRKAVHPDAIVRQGYGMTETCTTATIVHDSDQWDGSVGVAIPNVSLKLVDQEGKEVTEYDKPGELWVRGPSVTSGYYKNQKATDECYLPIENAEERFGDIWLRTGDEAVVRVSPKGFEHFFIVDRLKELIKVKGLQVAPAELEAALLDHPDIADAAVIGIPDDYSGELPKGFVVLHAGVERNDATIKSICKHIEDTKARFKWIKPANIEFLDVVPKSASGKILRKDLRLLGKKPEAKL</sequence>
<dbReference type="Pfam" id="PF13193">
    <property type="entry name" value="AMP-binding_C"/>
    <property type="match status" value="1"/>
</dbReference>
<dbReference type="InterPro" id="IPR025110">
    <property type="entry name" value="AMP-bd_C"/>
</dbReference>
<feature type="domain" description="AMP-binding enzyme C-terminal" evidence="2">
    <location>
        <begin position="465"/>
        <end position="545"/>
    </location>
</feature>
<reference evidence="3 4" key="1">
    <citation type="submission" date="2016-07" db="EMBL/GenBank/DDBJ databases">
        <title>Pervasive Adenine N6-methylation of Active Genes in Fungi.</title>
        <authorList>
            <consortium name="DOE Joint Genome Institute"/>
            <person name="Mondo S.J."/>
            <person name="Dannebaum R.O."/>
            <person name="Kuo R.C."/>
            <person name="Labutti K."/>
            <person name="Haridas S."/>
            <person name="Kuo A."/>
            <person name="Salamov A."/>
            <person name="Ahrendt S.R."/>
            <person name="Lipzen A."/>
            <person name="Sullivan W."/>
            <person name="Andreopoulos W.B."/>
            <person name="Clum A."/>
            <person name="Lindquist E."/>
            <person name="Daum C."/>
            <person name="Ramamoorthy G.K."/>
            <person name="Gryganskyi A."/>
            <person name="Culley D."/>
            <person name="Magnuson J.K."/>
            <person name="James T.Y."/>
            <person name="O'Malley M.A."/>
            <person name="Stajich J.E."/>
            <person name="Spatafora J.W."/>
            <person name="Visel A."/>
            <person name="Grigoriev I.V."/>
        </authorList>
    </citation>
    <scope>NUCLEOTIDE SEQUENCE [LARGE SCALE GENOMIC DNA]</scope>
    <source>
        <strain evidence="3 4">12-1054</strain>
    </source>
</reference>
<proteinExistence type="predicted"/>
<dbReference type="Gene3D" id="3.40.50.12780">
    <property type="entry name" value="N-terminal domain of ligase-like"/>
    <property type="match status" value="1"/>
</dbReference>
<dbReference type="InterPro" id="IPR020845">
    <property type="entry name" value="AMP-binding_CS"/>
</dbReference>
<dbReference type="RefSeq" id="XP_040725215.1">
    <property type="nucleotide sequence ID" value="XM_040867794.1"/>
</dbReference>
<dbReference type="PANTHER" id="PTHR24096:SF422">
    <property type="entry name" value="BCDNA.GH02901"/>
    <property type="match status" value="1"/>
</dbReference>
<comment type="caution">
    <text evidence="3">The sequence shown here is derived from an EMBL/GenBank/DDBJ whole genome shotgun (WGS) entry which is preliminary data.</text>
</comment>
<feature type="domain" description="AMP-dependent synthetase/ligase" evidence="1">
    <location>
        <begin position="29"/>
        <end position="401"/>
    </location>
</feature>
<dbReference type="Gene3D" id="3.30.300.30">
    <property type="match status" value="1"/>
</dbReference>
<evidence type="ECO:0000259" key="1">
    <source>
        <dbReference type="Pfam" id="PF00501"/>
    </source>
</evidence>
<dbReference type="Pfam" id="PF00501">
    <property type="entry name" value="AMP-binding"/>
    <property type="match status" value="1"/>
</dbReference>
<dbReference type="PROSITE" id="PS00455">
    <property type="entry name" value="AMP_BINDING"/>
    <property type="match status" value="1"/>
</dbReference>
<keyword evidence="4" id="KW-1185">Reference proteome</keyword>
<dbReference type="OrthoDB" id="1898221at2759"/>
<dbReference type="InterPro" id="IPR042099">
    <property type="entry name" value="ANL_N_sf"/>
</dbReference>
<keyword evidence="3" id="KW-0436">Ligase</keyword>
<accession>A0A1Y2FDT3</accession>
<dbReference type="AlphaFoldDB" id="A0A1Y2FDT3"/>
<protein>
    <submittedName>
        <fullName evidence="3">Phenylacetyl-CoA ligase</fullName>
    </submittedName>
</protein>
<organism evidence="3 4">
    <name type="scientific">Protomyces lactucae-debilis</name>
    <dbReference type="NCBI Taxonomy" id="2754530"/>
    <lineage>
        <taxon>Eukaryota</taxon>
        <taxon>Fungi</taxon>
        <taxon>Dikarya</taxon>
        <taxon>Ascomycota</taxon>
        <taxon>Taphrinomycotina</taxon>
        <taxon>Taphrinomycetes</taxon>
        <taxon>Taphrinales</taxon>
        <taxon>Protomycetaceae</taxon>
        <taxon>Protomyces</taxon>
    </lineage>
</organism>
<dbReference type="SUPFAM" id="SSF56801">
    <property type="entry name" value="Acetyl-CoA synthetase-like"/>
    <property type="match status" value="1"/>
</dbReference>
<evidence type="ECO:0000313" key="4">
    <source>
        <dbReference type="Proteomes" id="UP000193685"/>
    </source>
</evidence>
<name>A0A1Y2FDT3_PROLT</name>
<dbReference type="OMA" id="PQFAVTM"/>
<dbReference type="GO" id="GO:0016405">
    <property type="term" value="F:CoA-ligase activity"/>
    <property type="evidence" value="ECO:0007669"/>
    <property type="project" value="TreeGrafter"/>
</dbReference>
<evidence type="ECO:0000313" key="3">
    <source>
        <dbReference type="EMBL" id="ORY82081.1"/>
    </source>
</evidence>
<dbReference type="Proteomes" id="UP000193685">
    <property type="component" value="Unassembled WGS sequence"/>
</dbReference>
<dbReference type="InterPro" id="IPR000873">
    <property type="entry name" value="AMP-dep_synth/lig_dom"/>
</dbReference>
<dbReference type="PANTHER" id="PTHR24096">
    <property type="entry name" value="LONG-CHAIN-FATTY-ACID--COA LIGASE"/>
    <property type="match status" value="1"/>
</dbReference>
<gene>
    <name evidence="3" type="ORF">BCR37DRAFT_34780</name>
</gene>
<evidence type="ECO:0000259" key="2">
    <source>
        <dbReference type="Pfam" id="PF13193"/>
    </source>
</evidence>